<dbReference type="GO" id="GO:0042771">
    <property type="term" value="P:intrinsic apoptotic signaling pathway in response to DNA damage by p53 class mediator"/>
    <property type="evidence" value="ECO:0007669"/>
    <property type="project" value="Ensembl"/>
</dbReference>
<dbReference type="PANTHER" id="PTHR12604">
    <property type="entry name" value="KU AUTOANTIGEN DNA HELICASE"/>
    <property type="match status" value="1"/>
</dbReference>
<dbReference type="Ensembl" id="ENSMAMT00000059436.1">
    <property type="protein sequence ID" value="ENSMAMP00000068281.1"/>
    <property type="gene ID" value="ENSMAMG00000000708.2"/>
</dbReference>
<dbReference type="Gene3D" id="1.25.40.240">
    <property type="entry name" value="Ku, C-terminal domain"/>
    <property type="match status" value="1"/>
</dbReference>
<dbReference type="GO" id="GO:0043564">
    <property type="term" value="C:Ku70:Ku80 complex"/>
    <property type="evidence" value="ECO:0007669"/>
    <property type="project" value="InterPro"/>
</dbReference>
<dbReference type="Pfam" id="PF15052">
    <property type="entry name" value="TMEM169"/>
    <property type="match status" value="1"/>
</dbReference>
<dbReference type="Gene3D" id="1.10.1600.10">
    <property type="match status" value="1"/>
</dbReference>
<dbReference type="GO" id="GO:0006303">
    <property type="term" value="P:double-strand break repair via nonhomologous end joining"/>
    <property type="evidence" value="ECO:0007669"/>
    <property type="project" value="InterPro"/>
</dbReference>
<keyword evidence="13" id="KW-0812">Transmembrane</keyword>
<evidence type="ECO:0000259" key="14">
    <source>
        <dbReference type="SMART" id="SM00559"/>
    </source>
</evidence>
<evidence type="ECO:0000256" key="13">
    <source>
        <dbReference type="SAM" id="Phobius"/>
    </source>
</evidence>
<dbReference type="CDD" id="cd00873">
    <property type="entry name" value="KU80"/>
    <property type="match status" value="1"/>
</dbReference>
<evidence type="ECO:0000256" key="7">
    <source>
        <dbReference type="ARBA" id="ARBA00022840"/>
    </source>
</evidence>
<proteinExistence type="inferred from homology"/>
<dbReference type="GO" id="GO:0000723">
    <property type="term" value="P:telomere maintenance"/>
    <property type="evidence" value="ECO:0007669"/>
    <property type="project" value="InterPro"/>
</dbReference>
<dbReference type="InterPro" id="IPR036494">
    <property type="entry name" value="Ku_C_sf"/>
</dbReference>
<dbReference type="Pfam" id="PF03731">
    <property type="entry name" value="Ku_N"/>
    <property type="match status" value="1"/>
</dbReference>
<keyword evidence="3" id="KW-0547">Nucleotide-binding</keyword>
<comment type="subcellular location">
    <subcellularLocation>
        <location evidence="1">Nucleus</location>
    </subcellularLocation>
</comment>
<evidence type="ECO:0000256" key="8">
    <source>
        <dbReference type="ARBA" id="ARBA00023125"/>
    </source>
</evidence>
<evidence type="ECO:0000256" key="6">
    <source>
        <dbReference type="ARBA" id="ARBA00022806"/>
    </source>
</evidence>
<evidence type="ECO:0000256" key="9">
    <source>
        <dbReference type="ARBA" id="ARBA00023172"/>
    </source>
</evidence>
<keyword evidence="6" id="KW-0347">Helicase</keyword>
<dbReference type="GO" id="GO:0003684">
    <property type="term" value="F:damaged DNA binding"/>
    <property type="evidence" value="ECO:0007669"/>
    <property type="project" value="InterPro"/>
</dbReference>
<dbReference type="GO" id="GO:0010212">
    <property type="term" value="P:response to ionizing radiation"/>
    <property type="evidence" value="ECO:0007669"/>
    <property type="project" value="Ensembl"/>
</dbReference>
<evidence type="ECO:0000256" key="2">
    <source>
        <dbReference type="ARBA" id="ARBA00007726"/>
    </source>
</evidence>
<keyword evidence="7" id="KW-0067">ATP-binding</keyword>
<evidence type="ECO:0000256" key="3">
    <source>
        <dbReference type="ARBA" id="ARBA00022741"/>
    </source>
</evidence>
<dbReference type="FunFam" id="2.40.290.10:FF:000005">
    <property type="entry name" value="X-ray repair cross-complementing protein 5"/>
    <property type="match status" value="1"/>
</dbReference>
<dbReference type="AlphaFoldDB" id="A0A7N8YPL7"/>
<reference evidence="15" key="2">
    <citation type="submission" date="2025-09" db="UniProtKB">
        <authorList>
            <consortium name="Ensembl"/>
        </authorList>
    </citation>
    <scope>IDENTIFICATION</scope>
</reference>
<dbReference type="SUPFAM" id="SSF53300">
    <property type="entry name" value="vWA-like"/>
    <property type="match status" value="1"/>
</dbReference>
<feature type="compositionally biased region" description="Basic residues" evidence="12">
    <location>
        <begin position="29"/>
        <end position="39"/>
    </location>
</feature>
<dbReference type="InterPro" id="IPR016194">
    <property type="entry name" value="SPOC-like_C_dom_sf"/>
</dbReference>
<keyword evidence="8" id="KW-0238">DNA-binding</keyword>
<evidence type="ECO:0000256" key="12">
    <source>
        <dbReference type="SAM" id="MobiDB-lite"/>
    </source>
</evidence>
<dbReference type="Pfam" id="PF02735">
    <property type="entry name" value="Ku"/>
    <property type="match status" value="1"/>
</dbReference>
<dbReference type="GO" id="GO:0006310">
    <property type="term" value="P:DNA recombination"/>
    <property type="evidence" value="ECO:0007669"/>
    <property type="project" value="UniProtKB-KW"/>
</dbReference>
<dbReference type="Pfam" id="PF03730">
    <property type="entry name" value="Ku_C"/>
    <property type="match status" value="1"/>
</dbReference>
<keyword evidence="9" id="KW-0233">DNA recombination</keyword>
<reference evidence="15" key="1">
    <citation type="submission" date="2025-08" db="UniProtKB">
        <authorList>
            <consortium name="Ensembl"/>
        </authorList>
    </citation>
    <scope>IDENTIFICATION</scope>
</reference>
<sequence>MDGYCFPQMISLRSDISENHVDDGEVGHSIRRKRRKKKDTRPESIIVYRSEMERAPGEDQASEEGAERSTEEGAKFLCTPTSEGSWNLPPDSRYVTLTGTITRGKKKGQVVDIHVTLTEKELRDLAKSKERLDAECEAGEGSKRNCRLGVCQGPHVVLWSISCFPVVFLLSFITSFYYGTLTWYNVFLVYNEERTFWHKITICPFLIIFYPMLIMPMALSLALYSAVVQVSWAFSEWWQAVRDLEKGFCGWACGKLGLEDCSPYSIVELLDSDTVSGTLQSKAPTLVLCMDVGFSMSNSAPGEESTFELAKKVLQKFVQRQVFAETKDELALVLFGTDSTKNPLDQDGQYQHITIHRHLMMPDFGFLEEIENQIHPENEQADWLDAIVVCMDLLQNETNKKKFDRRNIAVLTDLSTEAKADHLDVIIKNLQEAGITLQFFLPFTMEDSEEGGGDADRGGPGHPGAGKGPTREQKNGLDMVKEIMQCLDEEEGLDEIYTFRKAIEQLCMFKRVERRPMAWPCQLTIGSSLSIRIVGYKAVSLLLKEKLKKTWITIDAQTLQKDDIKRETVYCLDDDNETEVQKDDIIQGFRYGSDIVPFSKVDQEQMKYKHDGKCFAVLGFTKQNLVHRHRFMGSQVIKIFAPKDDEHAGVALSAVIRALDELEMVAIVRYAYDRRSNPQIGAAFPCIKRDYECLMYVQLPFAEDLRQFTFPSLESKKFTPSDTQLSAVDSLIDSMMLVEKDENGDYKDMLKVHHIPNPAFQRHFQCLYHRAVSPGSPLPPLEPWLKAVLEPPEIITERCQAPLEEIKRKFPLVEVQKKKKLKTSAQIFEEPNDKEAKADEEEEYNLADIAGGSVTSVRQLTHRIEQLLSNKNTNYYMKSLKCIKVFREQSIKVNKHSMTLISKDEVQGSTVSKNEANQVTH</sequence>
<feature type="region of interest" description="Disordered" evidence="12">
    <location>
        <begin position="448"/>
        <end position="474"/>
    </location>
</feature>
<dbReference type="FunFam" id="3.40.50.410:FF:000055">
    <property type="entry name" value="X-ray repair cross-complementing protein 5"/>
    <property type="match status" value="1"/>
</dbReference>
<keyword evidence="13" id="KW-1133">Transmembrane helix</keyword>
<organism evidence="15 16">
    <name type="scientific">Mastacembelus armatus</name>
    <name type="common">zig-zag eel</name>
    <dbReference type="NCBI Taxonomy" id="205130"/>
    <lineage>
        <taxon>Eukaryota</taxon>
        <taxon>Metazoa</taxon>
        <taxon>Chordata</taxon>
        <taxon>Craniata</taxon>
        <taxon>Vertebrata</taxon>
        <taxon>Euteleostomi</taxon>
        <taxon>Actinopterygii</taxon>
        <taxon>Neopterygii</taxon>
        <taxon>Teleostei</taxon>
        <taxon>Neoteleostei</taxon>
        <taxon>Acanthomorphata</taxon>
        <taxon>Anabantaria</taxon>
        <taxon>Synbranchiformes</taxon>
        <taxon>Mastacembelidae</taxon>
        <taxon>Mastacembelus</taxon>
    </lineage>
</organism>
<feature type="compositionally biased region" description="Basic and acidic residues" evidence="12">
    <location>
        <begin position="15"/>
        <end position="28"/>
    </location>
</feature>
<evidence type="ECO:0000256" key="11">
    <source>
        <dbReference type="ARBA" id="ARBA00023242"/>
    </source>
</evidence>
<dbReference type="FunCoup" id="A0A7N8YPL7">
    <property type="interactions" value="1879"/>
</dbReference>
<dbReference type="GO" id="GO:0016787">
    <property type="term" value="F:hydrolase activity"/>
    <property type="evidence" value="ECO:0007669"/>
    <property type="project" value="UniProtKB-KW"/>
</dbReference>
<evidence type="ECO:0000256" key="10">
    <source>
        <dbReference type="ARBA" id="ARBA00023204"/>
    </source>
</evidence>
<keyword evidence="13" id="KW-0472">Membrane</keyword>
<dbReference type="GO" id="GO:0043066">
    <property type="term" value="P:negative regulation of apoptotic process"/>
    <property type="evidence" value="ECO:0007669"/>
    <property type="project" value="Ensembl"/>
</dbReference>
<dbReference type="GO" id="GO:0003678">
    <property type="term" value="F:DNA helicase activity"/>
    <property type="evidence" value="ECO:0007669"/>
    <property type="project" value="InterPro"/>
</dbReference>
<dbReference type="GO" id="GO:0042162">
    <property type="term" value="F:telomeric DNA binding"/>
    <property type="evidence" value="ECO:0007669"/>
    <property type="project" value="InterPro"/>
</dbReference>
<dbReference type="InterPro" id="IPR005161">
    <property type="entry name" value="Ku_N"/>
</dbReference>
<keyword evidence="16" id="KW-1185">Reference proteome</keyword>
<keyword evidence="10" id="KW-0234">DNA repair</keyword>
<dbReference type="Gene3D" id="3.40.50.410">
    <property type="entry name" value="von Willebrand factor, type A domain"/>
    <property type="match status" value="1"/>
</dbReference>
<feature type="transmembrane region" description="Helical" evidence="13">
    <location>
        <begin position="200"/>
        <end position="224"/>
    </location>
</feature>
<dbReference type="GO" id="GO:0003690">
    <property type="term" value="F:double-stranded DNA binding"/>
    <property type="evidence" value="ECO:0007669"/>
    <property type="project" value="TreeGrafter"/>
</dbReference>
<dbReference type="InterPro" id="IPR005160">
    <property type="entry name" value="Ku_C"/>
</dbReference>
<evidence type="ECO:0000256" key="1">
    <source>
        <dbReference type="ARBA" id="ARBA00004123"/>
    </source>
</evidence>
<evidence type="ECO:0000256" key="4">
    <source>
        <dbReference type="ARBA" id="ARBA00022763"/>
    </source>
</evidence>
<dbReference type="Gene3D" id="2.40.290.10">
    <property type="match status" value="1"/>
</dbReference>
<feature type="transmembrane region" description="Helical" evidence="13">
    <location>
        <begin position="156"/>
        <end position="179"/>
    </location>
</feature>
<evidence type="ECO:0000313" key="15">
    <source>
        <dbReference type="Ensembl" id="ENSMAMP00000068281.1"/>
    </source>
</evidence>
<name>A0A7N8YPL7_9TELE</name>
<keyword evidence="11" id="KW-0539">Nucleus</keyword>
<dbReference type="FunFam" id="1.10.1600.10:FF:000002">
    <property type="entry name" value="X-ray repair cross-complementing protein 5"/>
    <property type="match status" value="1"/>
</dbReference>
<dbReference type="GO" id="GO:0005524">
    <property type="term" value="F:ATP binding"/>
    <property type="evidence" value="ECO:0007669"/>
    <property type="project" value="UniProtKB-KW"/>
</dbReference>
<dbReference type="Proteomes" id="UP000261640">
    <property type="component" value="Unplaced"/>
</dbReference>
<dbReference type="PANTHER" id="PTHR12604:SF4">
    <property type="entry name" value="X-RAY REPAIR CROSS-COMPLEMENTING PROTEIN 5"/>
    <property type="match status" value="1"/>
</dbReference>
<feature type="domain" description="Ku" evidence="14">
    <location>
        <begin position="577"/>
        <end position="716"/>
    </location>
</feature>
<dbReference type="InterPro" id="IPR006164">
    <property type="entry name" value="DNA_bd_Ku70/Ku80"/>
</dbReference>
<dbReference type="InterPro" id="IPR029386">
    <property type="entry name" value="TMEM169"/>
</dbReference>
<evidence type="ECO:0000256" key="5">
    <source>
        <dbReference type="ARBA" id="ARBA00022801"/>
    </source>
</evidence>
<dbReference type="InterPro" id="IPR024193">
    <property type="entry name" value="Ku80"/>
</dbReference>
<comment type="similarity">
    <text evidence="2">Belongs to the ku80 family.</text>
</comment>
<dbReference type="InParanoid" id="A0A7N8YPL7"/>
<feature type="region of interest" description="Disordered" evidence="12">
    <location>
        <begin position="15"/>
        <end position="72"/>
    </location>
</feature>
<dbReference type="SUPFAM" id="SSF100939">
    <property type="entry name" value="SPOC domain-like"/>
    <property type="match status" value="1"/>
</dbReference>
<protein>
    <submittedName>
        <fullName evidence="15">X-ray repair complementing defective repair in Chinese hamster cells 5</fullName>
    </submittedName>
</protein>
<dbReference type="InterPro" id="IPR036465">
    <property type="entry name" value="vWFA_dom_sf"/>
</dbReference>
<keyword evidence="5" id="KW-0378">Hydrolase</keyword>
<accession>A0A7N8YPL7</accession>
<dbReference type="GeneTree" id="ENSGT00940000153239"/>
<dbReference type="SMART" id="SM00559">
    <property type="entry name" value="Ku78"/>
    <property type="match status" value="1"/>
</dbReference>
<dbReference type="SUPFAM" id="SSF101420">
    <property type="entry name" value="C-terminal domain of Ku80"/>
    <property type="match status" value="1"/>
</dbReference>
<keyword evidence="4" id="KW-0227">DNA damage</keyword>
<evidence type="ECO:0000313" key="16">
    <source>
        <dbReference type="Proteomes" id="UP000261640"/>
    </source>
</evidence>